<dbReference type="AlphaFoldDB" id="I0H9Y8"/>
<reference evidence="3 4" key="1">
    <citation type="submission" date="2012-02" db="EMBL/GenBank/DDBJ databases">
        <title>Complete genome sequence of Actinoplanes missouriensis 431 (= NBRC 102363).</title>
        <authorList>
            <person name="Ohnishi Y."/>
            <person name="Ishikawa J."/>
            <person name="Sekine M."/>
            <person name="Hosoyama A."/>
            <person name="Harada T."/>
            <person name="Narita H."/>
            <person name="Hata T."/>
            <person name="Konno Y."/>
            <person name="Tutikane K."/>
            <person name="Fujita N."/>
            <person name="Horinouchi S."/>
            <person name="Hayakawa M."/>
        </authorList>
    </citation>
    <scope>NUCLEOTIDE SEQUENCE [LARGE SCALE GENOMIC DNA]</scope>
    <source>
        <strain evidence="4">ATCC 14538 / DSM 43046 / CBS 188.64 / JCM 3121 / NBRC 102363 / NCIMB 12654 / NRRL B-3342 / UNCC 431</strain>
    </source>
</reference>
<name>I0H9Y8_ACTM4</name>
<evidence type="ECO:0000313" key="3">
    <source>
        <dbReference type="EMBL" id="BAL89825.1"/>
    </source>
</evidence>
<dbReference type="HOGENOM" id="CLU_1122729_0_0_11"/>
<evidence type="ECO:0000256" key="2">
    <source>
        <dbReference type="SAM" id="Phobius"/>
    </source>
</evidence>
<keyword evidence="2" id="KW-1133">Transmembrane helix</keyword>
<proteinExistence type="predicted"/>
<dbReference type="InterPro" id="IPR045728">
    <property type="entry name" value="DUF6082"/>
</dbReference>
<evidence type="ECO:0000313" key="4">
    <source>
        <dbReference type="Proteomes" id="UP000007882"/>
    </source>
</evidence>
<feature type="transmembrane region" description="Helical" evidence="2">
    <location>
        <begin position="12"/>
        <end position="34"/>
    </location>
</feature>
<dbReference type="Proteomes" id="UP000007882">
    <property type="component" value="Chromosome"/>
</dbReference>
<evidence type="ECO:0000256" key="1">
    <source>
        <dbReference type="SAM" id="MobiDB-lite"/>
    </source>
</evidence>
<dbReference type="Pfam" id="PF19560">
    <property type="entry name" value="DUF6082"/>
    <property type="match status" value="1"/>
</dbReference>
<organism evidence="3 4">
    <name type="scientific">Actinoplanes missouriensis (strain ATCC 14538 / DSM 43046 / CBS 188.64 / JCM 3121 / NBRC 102363 / NCIMB 12654 / NRRL B-3342 / UNCC 431)</name>
    <dbReference type="NCBI Taxonomy" id="512565"/>
    <lineage>
        <taxon>Bacteria</taxon>
        <taxon>Bacillati</taxon>
        <taxon>Actinomycetota</taxon>
        <taxon>Actinomycetes</taxon>
        <taxon>Micromonosporales</taxon>
        <taxon>Micromonosporaceae</taxon>
        <taxon>Actinoplanes</taxon>
    </lineage>
</organism>
<dbReference type="RefSeq" id="WP_014444714.1">
    <property type="nucleotide sequence ID" value="NC_017093.1"/>
</dbReference>
<gene>
    <name evidence="3" type="ordered locus">AMIS_46050</name>
</gene>
<keyword evidence="2" id="KW-0472">Membrane</keyword>
<sequence length="247" mass="27841">MYSRLPRSRWTIGLLITVTVTLFLSVILAFPFLLRGVAGQDWKTLSDMGQSYGVISTVLSGLALCGVVVSVTFQWRQVMWARTASARERHFELIKLMLAEPDLSYQRREPGRAGSQRWRRRLTCNLWSSHWLLLWDLGELDESSLKIAFDELFADEIARDWWHDVGAFWIGHRTRRRDRFLAIAWKSFRDSAAAPAEGIASPGTADAESAVSSPVGPASVSRTDRHSLSEPEDGLAIQRPLPDQATD</sequence>
<dbReference type="KEGG" id="ams:AMIS_46050"/>
<feature type="compositionally biased region" description="Low complexity" evidence="1">
    <location>
        <begin position="209"/>
        <end position="221"/>
    </location>
</feature>
<dbReference type="STRING" id="512565.AMIS_46050"/>
<feature type="region of interest" description="Disordered" evidence="1">
    <location>
        <begin position="196"/>
        <end position="247"/>
    </location>
</feature>
<feature type="transmembrane region" description="Helical" evidence="2">
    <location>
        <begin position="54"/>
        <end position="73"/>
    </location>
</feature>
<dbReference type="EMBL" id="AP012319">
    <property type="protein sequence ID" value="BAL89825.1"/>
    <property type="molecule type" value="Genomic_DNA"/>
</dbReference>
<dbReference type="OrthoDB" id="3297561at2"/>
<keyword evidence="4" id="KW-1185">Reference proteome</keyword>
<keyword evidence="2" id="KW-0812">Transmembrane</keyword>
<accession>I0H9Y8</accession>
<protein>
    <submittedName>
        <fullName evidence="3">Uncharacterized protein</fullName>
    </submittedName>
</protein>